<dbReference type="Proteomes" id="UP000254461">
    <property type="component" value="Unassembled WGS sequence"/>
</dbReference>
<evidence type="ECO:0000256" key="1">
    <source>
        <dbReference type="SAM" id="Phobius"/>
    </source>
</evidence>
<evidence type="ECO:0000313" key="3">
    <source>
        <dbReference type="Proteomes" id="UP000254461"/>
    </source>
</evidence>
<keyword evidence="1" id="KW-1133">Transmembrane helix</keyword>
<proteinExistence type="predicted"/>
<evidence type="ECO:0000313" key="2">
    <source>
        <dbReference type="EMBL" id="SUN46811.1"/>
    </source>
</evidence>
<sequence>MAPFKPSSLIILTKSFPRYFNHRHTITLHLSIYMVINIQIQVFIHYKATLILIIRTFKTLISQCCFMSTENKLLKNFKYFTH</sequence>
<feature type="transmembrane region" description="Helical" evidence="1">
    <location>
        <begin position="26"/>
        <end position="46"/>
    </location>
</feature>
<keyword evidence="1" id="KW-0472">Membrane</keyword>
<dbReference type="EMBL" id="UHFF01000002">
    <property type="protein sequence ID" value="SUN46811.1"/>
    <property type="molecule type" value="Genomic_DNA"/>
</dbReference>
<dbReference type="AlphaFoldDB" id="A0A380JQD4"/>
<organism evidence="2 3">
    <name type="scientific">Streptococcus equi subsp. equi</name>
    <dbReference type="NCBI Taxonomy" id="148942"/>
    <lineage>
        <taxon>Bacteria</taxon>
        <taxon>Bacillati</taxon>
        <taxon>Bacillota</taxon>
        <taxon>Bacilli</taxon>
        <taxon>Lactobacillales</taxon>
        <taxon>Streptococcaceae</taxon>
        <taxon>Streptococcus</taxon>
    </lineage>
</organism>
<protein>
    <submittedName>
        <fullName evidence="2">Uncharacterized protein</fullName>
    </submittedName>
</protein>
<keyword evidence="1" id="KW-0812">Transmembrane</keyword>
<name>A0A380JQD4_9STRE</name>
<gene>
    <name evidence="2" type="ORF">NCTC12092_01199</name>
</gene>
<reference evidence="2 3" key="1">
    <citation type="submission" date="2018-06" db="EMBL/GenBank/DDBJ databases">
        <authorList>
            <consortium name="Pathogen Informatics"/>
            <person name="Doyle S."/>
        </authorList>
    </citation>
    <scope>NUCLEOTIDE SEQUENCE [LARGE SCALE GENOMIC DNA]</scope>
    <source>
        <strain evidence="2 3">NCTC12092</strain>
    </source>
</reference>
<accession>A0A380JQD4</accession>